<name>A0AAE1VT20_9SOLA</name>
<dbReference type="Pfam" id="PF00082">
    <property type="entry name" value="Peptidase_S8"/>
    <property type="match status" value="1"/>
</dbReference>
<dbReference type="GO" id="GO:0004252">
    <property type="term" value="F:serine-type endopeptidase activity"/>
    <property type="evidence" value="ECO:0007669"/>
    <property type="project" value="InterPro"/>
</dbReference>
<organism evidence="6 7">
    <name type="scientific">Anisodus tanguticus</name>
    <dbReference type="NCBI Taxonomy" id="243964"/>
    <lineage>
        <taxon>Eukaryota</taxon>
        <taxon>Viridiplantae</taxon>
        <taxon>Streptophyta</taxon>
        <taxon>Embryophyta</taxon>
        <taxon>Tracheophyta</taxon>
        <taxon>Spermatophyta</taxon>
        <taxon>Magnoliopsida</taxon>
        <taxon>eudicotyledons</taxon>
        <taxon>Gunneridae</taxon>
        <taxon>Pentapetalae</taxon>
        <taxon>asterids</taxon>
        <taxon>lamiids</taxon>
        <taxon>Solanales</taxon>
        <taxon>Solanaceae</taxon>
        <taxon>Solanoideae</taxon>
        <taxon>Hyoscyameae</taxon>
        <taxon>Anisodus</taxon>
    </lineage>
</organism>
<comment type="similarity">
    <text evidence="1">Belongs to the peptidase S8 family.</text>
</comment>
<dbReference type="InterPro" id="IPR036852">
    <property type="entry name" value="Peptidase_S8/S53_dom_sf"/>
</dbReference>
<protein>
    <submittedName>
        <fullName evidence="6">Uncharacterized protein</fullName>
    </submittedName>
</protein>
<feature type="signal peptide" evidence="3">
    <location>
        <begin position="1"/>
        <end position="18"/>
    </location>
</feature>
<dbReference type="Gene3D" id="3.30.70.80">
    <property type="entry name" value="Peptidase S8 propeptide/proteinase inhibitor I9"/>
    <property type="match status" value="1"/>
</dbReference>
<dbReference type="Proteomes" id="UP001291623">
    <property type="component" value="Unassembled WGS sequence"/>
</dbReference>
<dbReference type="InterPro" id="IPR037045">
    <property type="entry name" value="S8pro/Inhibitor_I9_sf"/>
</dbReference>
<dbReference type="InterPro" id="IPR010259">
    <property type="entry name" value="S8pro/Inhibitor_I9"/>
</dbReference>
<evidence type="ECO:0000256" key="2">
    <source>
        <dbReference type="ARBA" id="ARBA00022729"/>
    </source>
</evidence>
<evidence type="ECO:0000256" key="1">
    <source>
        <dbReference type="ARBA" id="ARBA00011073"/>
    </source>
</evidence>
<evidence type="ECO:0000259" key="5">
    <source>
        <dbReference type="Pfam" id="PF05922"/>
    </source>
</evidence>
<dbReference type="Pfam" id="PF05922">
    <property type="entry name" value="Inhibitor_I9"/>
    <property type="match status" value="1"/>
</dbReference>
<dbReference type="EMBL" id="JAVYJV010000005">
    <property type="protein sequence ID" value="KAK4371410.1"/>
    <property type="molecule type" value="Genomic_DNA"/>
</dbReference>
<keyword evidence="7" id="KW-1185">Reference proteome</keyword>
<dbReference type="InterPro" id="IPR045051">
    <property type="entry name" value="SBT"/>
</dbReference>
<dbReference type="InterPro" id="IPR000209">
    <property type="entry name" value="Peptidase_S8/S53_dom"/>
</dbReference>
<feature type="domain" description="Inhibitor I9" evidence="5">
    <location>
        <begin position="37"/>
        <end position="99"/>
    </location>
</feature>
<evidence type="ECO:0000259" key="4">
    <source>
        <dbReference type="Pfam" id="PF00082"/>
    </source>
</evidence>
<dbReference type="Gene3D" id="3.40.50.200">
    <property type="entry name" value="Peptidase S8/S53 domain"/>
    <property type="match status" value="2"/>
</dbReference>
<dbReference type="SUPFAM" id="SSF52743">
    <property type="entry name" value="Subtilisin-like"/>
    <property type="match status" value="1"/>
</dbReference>
<proteinExistence type="inferred from homology"/>
<evidence type="ECO:0000313" key="7">
    <source>
        <dbReference type="Proteomes" id="UP001291623"/>
    </source>
</evidence>
<accession>A0AAE1VT20</accession>
<feature type="chain" id="PRO_5042063455" evidence="3">
    <location>
        <begin position="19"/>
        <end position="289"/>
    </location>
</feature>
<comment type="caution">
    <text evidence="6">The sequence shown here is derived from an EMBL/GenBank/DDBJ whole genome shotgun (WGS) entry which is preliminary data.</text>
</comment>
<feature type="domain" description="Peptidase S8/S53" evidence="4">
    <location>
        <begin position="128"/>
        <end position="253"/>
    </location>
</feature>
<dbReference type="GO" id="GO:0006508">
    <property type="term" value="P:proteolysis"/>
    <property type="evidence" value="ECO:0007669"/>
    <property type="project" value="InterPro"/>
</dbReference>
<dbReference type="AlphaFoldDB" id="A0AAE1VT20"/>
<evidence type="ECO:0000256" key="3">
    <source>
        <dbReference type="SAM" id="SignalP"/>
    </source>
</evidence>
<evidence type="ECO:0000313" key="6">
    <source>
        <dbReference type="EMBL" id="KAK4371410.1"/>
    </source>
</evidence>
<dbReference type="PANTHER" id="PTHR10795">
    <property type="entry name" value="PROPROTEIN CONVERTASE SUBTILISIN/KEXIN"/>
    <property type="match status" value="1"/>
</dbReference>
<gene>
    <name evidence="6" type="ORF">RND71_010885</name>
</gene>
<sequence>MTLTFFIIFTFLVSPIVSEPLLSTYVDTKTRPSHYLTHDEWYNSMIESVLDNTIDSNSASPRISYSYDVVLQGFAARLTDQESKRLSEFPEIIVIFKDHSKVKLDTTHSPDFLSLNADYGLWPKSNFGDDVIIGLVDTGIWPESESFNDNGLGPIPSRWKGKCVDGIAFNATRSCNRKLIGARNFVAGANVFGFAKGKARGIVSKARIVMYNACGKTSCADSEVLAAIECAIKDGVDILSLSLGYGRDPFYEDPVAIGTFAAVKRNICVACQLEIMDHITFQFTIQHLG</sequence>
<keyword evidence="2 3" id="KW-0732">Signal</keyword>
<reference evidence="6" key="1">
    <citation type="submission" date="2023-12" db="EMBL/GenBank/DDBJ databases">
        <title>Genome assembly of Anisodus tanguticus.</title>
        <authorList>
            <person name="Wang Y.-J."/>
        </authorList>
    </citation>
    <scope>NUCLEOTIDE SEQUENCE</scope>
    <source>
        <strain evidence="6">KB-2021</strain>
        <tissue evidence="6">Leaf</tissue>
    </source>
</reference>